<keyword evidence="3" id="KW-1185">Reference proteome</keyword>
<evidence type="ECO:0000313" key="2">
    <source>
        <dbReference type="EMBL" id="TNN83281.1"/>
    </source>
</evidence>
<name>A0A4Z2J013_9TELE</name>
<sequence>MVQRGIEDEDEEEEIVACILSKHDIITPSCPDPTVQPNFFVPRVNPHEMLESDPDWVPSLHMGPSERNPRGTEHPLDQDQRRSTETRSLRTSTAGGKFDLCCCRPCNDFFRDALEASLEASSRSRAPSAPLDSTGPTRKEVPQTCEESSSSCGNCDRLLRRCMELQEAQCRVRGGREDMENLMATNEDHLSRRPGLGQQADPVGSQCKPRFMKAWLKMFWFLRYSPTLNLMWCHVCRLYADESRHKYGLLKGYR</sequence>
<feature type="region of interest" description="Disordered" evidence="1">
    <location>
        <begin position="119"/>
        <end position="151"/>
    </location>
</feature>
<feature type="compositionally biased region" description="Low complexity" evidence="1">
    <location>
        <begin position="119"/>
        <end position="133"/>
    </location>
</feature>
<gene>
    <name evidence="2" type="ORF">EYF80_006262</name>
</gene>
<feature type="compositionally biased region" description="Basic and acidic residues" evidence="1">
    <location>
        <begin position="67"/>
        <end position="88"/>
    </location>
</feature>
<feature type="region of interest" description="Disordered" evidence="1">
    <location>
        <begin position="51"/>
        <end position="91"/>
    </location>
</feature>
<organism evidence="2 3">
    <name type="scientific">Liparis tanakae</name>
    <name type="common">Tanaka's snailfish</name>
    <dbReference type="NCBI Taxonomy" id="230148"/>
    <lineage>
        <taxon>Eukaryota</taxon>
        <taxon>Metazoa</taxon>
        <taxon>Chordata</taxon>
        <taxon>Craniata</taxon>
        <taxon>Vertebrata</taxon>
        <taxon>Euteleostomi</taxon>
        <taxon>Actinopterygii</taxon>
        <taxon>Neopterygii</taxon>
        <taxon>Teleostei</taxon>
        <taxon>Neoteleostei</taxon>
        <taxon>Acanthomorphata</taxon>
        <taxon>Eupercaria</taxon>
        <taxon>Perciformes</taxon>
        <taxon>Cottioidei</taxon>
        <taxon>Cottales</taxon>
        <taxon>Liparidae</taxon>
        <taxon>Liparis</taxon>
    </lineage>
</organism>
<evidence type="ECO:0000313" key="3">
    <source>
        <dbReference type="Proteomes" id="UP000314294"/>
    </source>
</evidence>
<proteinExistence type="predicted"/>
<accession>A0A4Z2J013</accession>
<dbReference type="Proteomes" id="UP000314294">
    <property type="component" value="Unassembled WGS sequence"/>
</dbReference>
<dbReference type="OrthoDB" id="6369483at2759"/>
<dbReference type="AlphaFoldDB" id="A0A4Z2J013"/>
<dbReference type="EMBL" id="SRLO01000033">
    <property type="protein sequence ID" value="TNN83281.1"/>
    <property type="molecule type" value="Genomic_DNA"/>
</dbReference>
<comment type="caution">
    <text evidence="2">The sequence shown here is derived from an EMBL/GenBank/DDBJ whole genome shotgun (WGS) entry which is preliminary data.</text>
</comment>
<reference evidence="2 3" key="1">
    <citation type="submission" date="2019-03" db="EMBL/GenBank/DDBJ databases">
        <title>First draft genome of Liparis tanakae, snailfish: a comprehensive survey of snailfish specific genes.</title>
        <authorList>
            <person name="Kim W."/>
            <person name="Song I."/>
            <person name="Jeong J.-H."/>
            <person name="Kim D."/>
            <person name="Kim S."/>
            <person name="Ryu S."/>
            <person name="Song J.Y."/>
            <person name="Lee S.K."/>
        </authorList>
    </citation>
    <scope>NUCLEOTIDE SEQUENCE [LARGE SCALE GENOMIC DNA]</scope>
    <source>
        <tissue evidence="2">Muscle</tissue>
    </source>
</reference>
<protein>
    <submittedName>
        <fullName evidence="2">Uncharacterized protein</fullName>
    </submittedName>
</protein>
<evidence type="ECO:0000256" key="1">
    <source>
        <dbReference type="SAM" id="MobiDB-lite"/>
    </source>
</evidence>